<protein>
    <submittedName>
        <fullName evidence="2">ATPase</fullName>
    </submittedName>
</protein>
<dbReference type="SMART" id="SM00382">
    <property type="entry name" value="AAA"/>
    <property type="match status" value="1"/>
</dbReference>
<comment type="caution">
    <text evidence="2">The sequence shown here is derived from an EMBL/GenBank/DDBJ whole genome shotgun (WGS) entry which is preliminary data.</text>
</comment>
<dbReference type="GO" id="GO:0016887">
    <property type="term" value="F:ATP hydrolysis activity"/>
    <property type="evidence" value="ECO:0007669"/>
    <property type="project" value="InterPro"/>
</dbReference>
<dbReference type="Gene3D" id="3.40.50.300">
    <property type="entry name" value="P-loop containing nucleotide triphosphate hydrolases"/>
    <property type="match status" value="1"/>
</dbReference>
<reference evidence="2 3" key="1">
    <citation type="submission" date="2017-09" db="EMBL/GenBank/DDBJ databases">
        <title>Depth-based differentiation of microbial function through sediment-hosted aquifers and enrichment of novel symbionts in the deep terrestrial subsurface.</title>
        <authorList>
            <person name="Probst A.J."/>
            <person name="Ladd B."/>
            <person name="Jarett J.K."/>
            <person name="Geller-Mcgrath D.E."/>
            <person name="Sieber C.M."/>
            <person name="Emerson J.B."/>
            <person name="Anantharaman K."/>
            <person name="Thomas B.C."/>
            <person name="Malmstrom R."/>
            <person name="Stieglmeier M."/>
            <person name="Klingl A."/>
            <person name="Woyke T."/>
            <person name="Ryan C.M."/>
            <person name="Banfield J.F."/>
        </authorList>
    </citation>
    <scope>NUCLEOTIDE SEQUENCE [LARGE SCALE GENOMIC DNA]</scope>
    <source>
        <strain evidence="2">CG07_land_8_20_14_0_80_42_15</strain>
    </source>
</reference>
<dbReference type="SUPFAM" id="SSF52540">
    <property type="entry name" value="P-loop containing nucleoside triphosphate hydrolases"/>
    <property type="match status" value="1"/>
</dbReference>
<dbReference type="InterPro" id="IPR027417">
    <property type="entry name" value="P-loop_NTPase"/>
</dbReference>
<dbReference type="CDD" id="cd00009">
    <property type="entry name" value="AAA"/>
    <property type="match status" value="1"/>
</dbReference>
<organism evidence="2 3">
    <name type="scientific">Candidatus Aquitaenariimonas noxiae</name>
    <dbReference type="NCBI Taxonomy" id="1974741"/>
    <lineage>
        <taxon>Bacteria</taxon>
        <taxon>Pseudomonadati</taxon>
        <taxon>Candidatus Omnitrophota</taxon>
        <taxon>Candidatus Aquitaenariimonas</taxon>
    </lineage>
</organism>
<dbReference type="AlphaFoldDB" id="A0A2J0KRX1"/>
<proteinExistence type="predicted"/>
<gene>
    <name evidence="2" type="ORF">COS99_06325</name>
</gene>
<feature type="domain" description="AAA+ ATPase" evidence="1">
    <location>
        <begin position="42"/>
        <end position="195"/>
    </location>
</feature>
<name>A0A2J0KRX1_9BACT</name>
<dbReference type="PANTHER" id="PTHR35894">
    <property type="entry name" value="GENERAL SECRETION PATHWAY PROTEIN A-RELATED"/>
    <property type="match status" value="1"/>
</dbReference>
<evidence type="ECO:0000259" key="1">
    <source>
        <dbReference type="SMART" id="SM00382"/>
    </source>
</evidence>
<dbReference type="InterPro" id="IPR052026">
    <property type="entry name" value="ExeA_AAA_ATPase_DNA-bind"/>
</dbReference>
<dbReference type="Pfam" id="PF13401">
    <property type="entry name" value="AAA_22"/>
    <property type="match status" value="1"/>
</dbReference>
<dbReference type="InterPro" id="IPR003593">
    <property type="entry name" value="AAA+_ATPase"/>
</dbReference>
<evidence type="ECO:0000313" key="3">
    <source>
        <dbReference type="Proteomes" id="UP000230052"/>
    </source>
</evidence>
<dbReference type="EMBL" id="PEWV01000062">
    <property type="protein sequence ID" value="PIU41308.1"/>
    <property type="molecule type" value="Genomic_DNA"/>
</dbReference>
<sequence>MYLSFYGLKENPFNVTSDPSFFFMSRRHKEAFSHLIYGIKEKKGFLEITGEIGTGKTTLCRVLLNQLDKKIKTAFILNPNLSELQLLQAIAEDFGLHIDNKNNKLSLLKRLNDFLIEQLEVDNNVILILDEAQNISLELLEKIRMLSNLETEKEKLFQIILVGQPQLREKLRSPELEQLKQRIGIRYHIYPLDEEEIEKYIYHRLNVAGFNGSIVFSDDALKEIYKYSRGIPRLINLVCDKALLLGYVLEAKLISLDMIKKSIREIEGITE</sequence>
<dbReference type="InterPro" id="IPR049945">
    <property type="entry name" value="AAA_22"/>
</dbReference>
<accession>A0A2J0KRX1</accession>
<dbReference type="Proteomes" id="UP000230052">
    <property type="component" value="Unassembled WGS sequence"/>
</dbReference>
<evidence type="ECO:0000313" key="2">
    <source>
        <dbReference type="EMBL" id="PIU41308.1"/>
    </source>
</evidence>
<dbReference type="PANTHER" id="PTHR35894:SF1">
    <property type="entry name" value="PHOSPHORIBULOKINASE _ URIDINE KINASE FAMILY"/>
    <property type="match status" value="1"/>
</dbReference>